<proteinExistence type="predicted"/>
<dbReference type="EMBL" id="CP036280">
    <property type="protein sequence ID" value="QDU72815.1"/>
    <property type="molecule type" value="Genomic_DNA"/>
</dbReference>
<organism evidence="1 2">
    <name type="scientific">Mucisphaera calidilacus</name>
    <dbReference type="NCBI Taxonomy" id="2527982"/>
    <lineage>
        <taxon>Bacteria</taxon>
        <taxon>Pseudomonadati</taxon>
        <taxon>Planctomycetota</taxon>
        <taxon>Phycisphaerae</taxon>
        <taxon>Phycisphaerales</taxon>
        <taxon>Phycisphaeraceae</taxon>
        <taxon>Mucisphaera</taxon>
    </lineage>
</organism>
<name>A0A518C0Q9_9BACT</name>
<evidence type="ECO:0000313" key="1">
    <source>
        <dbReference type="EMBL" id="QDU72815.1"/>
    </source>
</evidence>
<gene>
    <name evidence="1" type="ORF">Pan265_26890</name>
</gene>
<keyword evidence="2" id="KW-1185">Reference proteome</keyword>
<dbReference type="KEGG" id="mcad:Pan265_26890"/>
<evidence type="ECO:0000313" key="2">
    <source>
        <dbReference type="Proteomes" id="UP000320386"/>
    </source>
</evidence>
<protein>
    <submittedName>
        <fullName evidence="1">Uncharacterized protein</fullName>
    </submittedName>
</protein>
<sequence>MVLVFLLSLGWVSGCGQGDGTSAFGEPPPTGTWYPEPVALRIHPSTRYVQEGDRVWLRTRVELLDALGDPLKYPARFRFELWRSGGVGGSGSLAYVWRFDVLGYAEQDSAYDPVTRCYAFSLTLDDVGAIEDLRRMRLRVYAETADGERLQREMVLRP</sequence>
<accession>A0A518C0Q9</accession>
<dbReference type="AlphaFoldDB" id="A0A518C0Q9"/>
<dbReference type="Proteomes" id="UP000320386">
    <property type="component" value="Chromosome"/>
</dbReference>
<reference evidence="1 2" key="1">
    <citation type="submission" date="2019-02" db="EMBL/GenBank/DDBJ databases">
        <title>Deep-cultivation of Planctomycetes and their phenomic and genomic characterization uncovers novel biology.</title>
        <authorList>
            <person name="Wiegand S."/>
            <person name="Jogler M."/>
            <person name="Boedeker C."/>
            <person name="Pinto D."/>
            <person name="Vollmers J."/>
            <person name="Rivas-Marin E."/>
            <person name="Kohn T."/>
            <person name="Peeters S.H."/>
            <person name="Heuer A."/>
            <person name="Rast P."/>
            <person name="Oberbeckmann S."/>
            <person name="Bunk B."/>
            <person name="Jeske O."/>
            <person name="Meyerdierks A."/>
            <person name="Storesund J.E."/>
            <person name="Kallscheuer N."/>
            <person name="Luecker S."/>
            <person name="Lage O.M."/>
            <person name="Pohl T."/>
            <person name="Merkel B.J."/>
            <person name="Hornburger P."/>
            <person name="Mueller R.-W."/>
            <person name="Bruemmer F."/>
            <person name="Labrenz M."/>
            <person name="Spormann A.M."/>
            <person name="Op den Camp H."/>
            <person name="Overmann J."/>
            <person name="Amann R."/>
            <person name="Jetten M.S.M."/>
            <person name="Mascher T."/>
            <person name="Medema M.H."/>
            <person name="Devos D.P."/>
            <person name="Kaster A.-K."/>
            <person name="Ovreas L."/>
            <person name="Rohde M."/>
            <person name="Galperin M.Y."/>
            <person name="Jogler C."/>
        </authorList>
    </citation>
    <scope>NUCLEOTIDE SEQUENCE [LARGE SCALE GENOMIC DNA]</scope>
    <source>
        <strain evidence="1 2">Pan265</strain>
    </source>
</reference>